<organism evidence="2">
    <name type="scientific">human gut metagenome</name>
    <dbReference type="NCBI Taxonomy" id="408170"/>
    <lineage>
        <taxon>unclassified sequences</taxon>
        <taxon>metagenomes</taxon>
        <taxon>organismal metagenomes</taxon>
    </lineage>
</organism>
<evidence type="ECO:0000313" key="2">
    <source>
        <dbReference type="EMBL" id="EKC53761.1"/>
    </source>
</evidence>
<name>K1T2N4_9ZZZZ</name>
<feature type="domain" description="Peptidase M60 C-terminal" evidence="1">
    <location>
        <begin position="190"/>
        <end position="255"/>
    </location>
</feature>
<evidence type="ECO:0000259" key="1">
    <source>
        <dbReference type="Pfam" id="PF18630"/>
    </source>
</evidence>
<accession>K1T2N4</accession>
<dbReference type="InterPro" id="IPR041333">
    <property type="entry name" value="M60_C"/>
</dbReference>
<dbReference type="Gene3D" id="1.10.390.30">
    <property type="entry name" value="Peptidase M60, enhancin-like domain 3"/>
    <property type="match status" value="1"/>
</dbReference>
<dbReference type="InterPro" id="IPR042279">
    <property type="entry name" value="Pep_M60_3"/>
</dbReference>
<protein>
    <recommendedName>
        <fullName evidence="1">Peptidase M60 C-terminal domain-containing protein</fullName>
    </recommendedName>
</protein>
<proteinExistence type="predicted"/>
<gene>
    <name evidence="2" type="ORF">LEA_16206</name>
</gene>
<sequence length="259" mass="29492">MIYKMDKYGSRGDMLSELALSWVGKETWPLMGGATHQGEDTELHMRMNWQLWIYYHRCGFDTEFWPKLFQLLRDDPLPSEFSTTDDPGASQLKFAVKACEAAGQDLTEFFETGGFFRPIDITYEQYGSARYRVTEAMIAQAKEQIAAKDYPKAAPIQYIEDRQIKDNVMYCDMGYYTTFQSKKQITKRPSYTVSGRTYTVTDCDEAVAVELRKAASGDSLGELIYFSNMSTFTVPDNADLTNTGLYAVQADGKRIPINK</sequence>
<dbReference type="EMBL" id="AJWY01011072">
    <property type="protein sequence ID" value="EKC53761.1"/>
    <property type="molecule type" value="Genomic_DNA"/>
</dbReference>
<reference evidence="2" key="1">
    <citation type="journal article" date="2013" name="Environ. Microbiol.">
        <title>Microbiota from the distal guts of lean and obese adolescents exhibit partial functional redundancy besides clear differences in community structure.</title>
        <authorList>
            <person name="Ferrer M."/>
            <person name="Ruiz A."/>
            <person name="Lanza F."/>
            <person name="Haange S.B."/>
            <person name="Oberbach A."/>
            <person name="Till H."/>
            <person name="Bargiela R."/>
            <person name="Campoy C."/>
            <person name="Segura M.T."/>
            <person name="Richter M."/>
            <person name="von Bergen M."/>
            <person name="Seifert J."/>
            <person name="Suarez A."/>
        </authorList>
    </citation>
    <scope>NUCLEOTIDE SEQUENCE</scope>
</reference>
<dbReference type="AlphaFoldDB" id="K1T2N4"/>
<dbReference type="Pfam" id="PF18630">
    <property type="entry name" value="Peptidase_M60_C"/>
    <property type="match status" value="1"/>
</dbReference>
<comment type="caution">
    <text evidence="2">The sequence shown here is derived from an EMBL/GenBank/DDBJ whole genome shotgun (WGS) entry which is preliminary data.</text>
</comment>